<dbReference type="OrthoDB" id="8455288at2"/>
<dbReference type="RefSeq" id="WP_021140252.1">
    <property type="nucleotide sequence ID" value="NZ_ARYZ02000051.1"/>
</dbReference>
<dbReference type="InterPro" id="IPR009061">
    <property type="entry name" value="DNA-bd_dom_put_sf"/>
</dbReference>
<evidence type="ECO:0000313" key="3">
    <source>
        <dbReference type="Proteomes" id="UP000222916"/>
    </source>
</evidence>
<accession>T0PHG2</accession>
<protein>
    <submittedName>
        <fullName evidence="2">AlpA family transcription regulator</fullName>
    </submittedName>
</protein>
<dbReference type="InterPro" id="IPR041657">
    <property type="entry name" value="HTH_17"/>
</dbReference>
<reference evidence="3" key="1">
    <citation type="journal article" date="2018" name="BMC Genomics">
        <title>The complete and fully assembled genome sequence of Aeromonas salmonicida subsp. pectinolytica and its comparative analysis with other Aeromonas species: investigation of the mobilome in environmental and pathogenic strains.</title>
        <authorList>
            <person name="Pfeiffer F."/>
            <person name="Zamora-Lagos M.A."/>
            <person name="Blettinger M."/>
            <person name="Yeroslaviz A."/>
            <person name="Dahl A."/>
            <person name="Gruber S."/>
            <person name="Habermann B.H."/>
        </authorList>
    </citation>
    <scope>NUCLEOTIDE SEQUENCE [LARGE SCALE GENOMIC DNA]</scope>
    <source>
        <strain evidence="3">34mel</strain>
    </source>
</reference>
<evidence type="ECO:0000259" key="1">
    <source>
        <dbReference type="Pfam" id="PF12728"/>
    </source>
</evidence>
<dbReference type="AlphaFoldDB" id="T0PHG2"/>
<gene>
    <name evidence="2" type="ORF">Asalp_43780</name>
</gene>
<feature type="domain" description="Helix-turn-helix" evidence="1">
    <location>
        <begin position="19"/>
        <end position="52"/>
    </location>
</feature>
<dbReference type="EMBL" id="CP022426">
    <property type="protein sequence ID" value="ATP11443.1"/>
    <property type="molecule type" value="Genomic_DNA"/>
</dbReference>
<evidence type="ECO:0000313" key="2">
    <source>
        <dbReference type="EMBL" id="ATP11443.1"/>
    </source>
</evidence>
<sequence length="73" mass="8926">MNKNILDFLRTPAVEPTPLLKMNELCHLFGCSRMTIYRWMEQHKLPSPIRHKNKTKRLIGWDRREIEVMLRHR</sequence>
<dbReference type="Proteomes" id="UP000222916">
    <property type="component" value="Chromosome"/>
</dbReference>
<organism evidence="2 3">
    <name type="scientific">Aeromonas salmonicida subsp. pectinolytica 34mel</name>
    <dbReference type="NCBI Taxonomy" id="1324960"/>
    <lineage>
        <taxon>Bacteria</taxon>
        <taxon>Pseudomonadati</taxon>
        <taxon>Pseudomonadota</taxon>
        <taxon>Gammaproteobacteria</taxon>
        <taxon>Aeromonadales</taxon>
        <taxon>Aeromonadaceae</taxon>
        <taxon>Aeromonas</taxon>
    </lineage>
</organism>
<name>T0PHG2_AERSA</name>
<dbReference type="Pfam" id="PF12728">
    <property type="entry name" value="HTH_17"/>
    <property type="match status" value="1"/>
</dbReference>
<proteinExistence type="predicted"/>
<dbReference type="Gene3D" id="1.10.238.160">
    <property type="match status" value="1"/>
</dbReference>
<dbReference type="SUPFAM" id="SSF46955">
    <property type="entry name" value="Putative DNA-binding domain"/>
    <property type="match status" value="1"/>
</dbReference>